<protein>
    <submittedName>
        <fullName evidence="1">Uncharacterized protein</fullName>
    </submittedName>
</protein>
<name>A0AAE6YHP7_9GAMM</name>
<dbReference type="SUPFAM" id="SSF52540">
    <property type="entry name" value="P-loop containing nucleoside triphosphate hydrolases"/>
    <property type="match status" value="2"/>
</dbReference>
<dbReference type="Proteomes" id="UP000502004">
    <property type="component" value="Chromosome"/>
</dbReference>
<reference evidence="1 2" key="1">
    <citation type="submission" date="2019-03" db="EMBL/GenBank/DDBJ databases">
        <title>Complete Genome Sequence of Allofrancisella inopinata Strain SYSU YG23 Isolated from Water-Cooling Systems in China.</title>
        <authorList>
            <person name="Ohrman C."/>
            <person name="Uneklint I."/>
            <person name="Sjodin A."/>
        </authorList>
    </citation>
    <scope>NUCLEOTIDE SEQUENCE [LARGE SCALE GENOMIC DNA]</scope>
    <source>
        <strain evidence="1 2">SYSU YG23</strain>
    </source>
</reference>
<evidence type="ECO:0000313" key="2">
    <source>
        <dbReference type="Proteomes" id="UP000502004"/>
    </source>
</evidence>
<gene>
    <name evidence="1" type="ORF">E4K63_03830</name>
</gene>
<dbReference type="KEGG" id="aii:E4K63_03830"/>
<organism evidence="1 2">
    <name type="scientific">Allofrancisella inopinata</name>
    <dbReference type="NCBI Taxonomy" id="1085647"/>
    <lineage>
        <taxon>Bacteria</taxon>
        <taxon>Pseudomonadati</taxon>
        <taxon>Pseudomonadota</taxon>
        <taxon>Gammaproteobacteria</taxon>
        <taxon>Thiotrichales</taxon>
        <taxon>Francisellaceae</taxon>
        <taxon>Allofrancisella</taxon>
    </lineage>
</organism>
<keyword evidence="2" id="KW-1185">Reference proteome</keyword>
<dbReference type="Gene3D" id="3.40.50.300">
    <property type="entry name" value="P-loop containing nucleotide triphosphate hydrolases"/>
    <property type="match status" value="2"/>
</dbReference>
<accession>A0AAE6YHP7</accession>
<dbReference type="CDD" id="cd00882">
    <property type="entry name" value="Ras_like_GTPase"/>
    <property type="match status" value="1"/>
</dbReference>
<dbReference type="InterPro" id="IPR027417">
    <property type="entry name" value="P-loop_NTPase"/>
</dbReference>
<evidence type="ECO:0000313" key="1">
    <source>
        <dbReference type="EMBL" id="QIV96005.1"/>
    </source>
</evidence>
<dbReference type="EMBL" id="CP038241">
    <property type="protein sequence ID" value="QIV96005.1"/>
    <property type="molecule type" value="Genomic_DNA"/>
</dbReference>
<sequence>MPNFVEIFQNYPELFIQKNSFKLSYTENPTDDLAVDRLINRKNNFYRDIKVQQNGLKYKTFIINDPLLPFYPKDVLDSFFNFMLYLGFNEGYFKIYLCKQGKLKLLNIPIQHYNLEGIVYHSPVSYELQMLLEENSLTSDNILLISPGDINLEGKDKGKLEFVNKKLVMDLDILSKYLETNNSASLLEYLQELDFTIKLFYTSKKKLPKNTVEFVRGLSKKKSNIQKHFNLEIESTNDSKIFRRYISDLLFSEKNSNFKNDLAIIKIYVLDSISLADLLWLLSFDIQLLQLFLQKKYITAKQLYPGPQHTGLILHDITFTIQKLDTQMSFKLFQAYGKKLLLEDSKVKKAYEANWAENTTFKSMTINVGSLLNASHCQLYSSICEGFDEIVICNFRSNDILTQDEIINFFPNSINVRYFDKLGRPIVEYIGKKGYEQEIANSTHHIEPLKKIKDEIKKLKENIIDDQIQNSKKNEFYIAQDGLLGEERKFGRNFSPNTPVYYYKAFKTWQSTHFSSKLSLDQFNEKIFTKEGNNILLKFRNKQQIDDYLDYVYSFAKDNRHELLFISASEKMTCSDENIILSEDGTGIIKQKPCGEVFDTLTKQYTKPLILIIDYSDFKAQDIVRCNSAIDMPVENRNIDGVKIPHNTIIIGLIDINHNYKGEDFFSRFTLHAPIFQMENISAELKNRTKNLKKEILDFDVAREVAQKENFFLIYNYELKDWESSLIGSWKLNYKELILDPGSLLNVIRQISIKKIKNASIIINNPPLDDKRFGHILRQLIVYKKTCLFGLTITIPDNTSFQFSDGLKVFDFSNISYSDYSHIKPDYILTASNRRYLFEDIELNDGGFMKNTQGFLDKTPKNDIILYIPFTFDKLIWIDLLSKLESYKKNISIALHPSVSVPNEIFTNELYSKLNQSRYQGAQEIQSETNNNLESLIFTKTNFVILSDSIEKTAQDLIKNNNIDYSIPISEIMVHQLFGSIEPISTQFPLRFRKKMTFFTEKLRENKRILLYGVFSSEILENIVTFFHKHSLLCSDKDNQAQIILLADISQQNCFQFTKNILFYRQNNNTITNSKIVNINNNNQRKLQCLEQLNDYPCIAIIGPTSVGKSTFINSLQSDINLKVFIGLDSLREWTKAISNTSIKYNILVVDEYNLTNSDFSVFNNIYTSSPSIYVDNNYFYLTNKHKVIFVGNSIEYGGMRKQPRLFDIQNIPILKFEAMDIENLYYYLLQKYSKGESLKKYFVTLLKIYAYVQKLTAGASTKVSTRELEMMILIMLVLDKYKRFSKKTLIYQPEIPAICAYLVLANILNKSQKSKFISCLESNMQFDINLVEDSIMFPNKNYKENSNFILVKSRFLAYNQLLAFIEVRKLKIEESQHLNSLIGLNAIKIEGMPGLGKSQFVKSVLKNEAFVPASKFSFSEYIFISANSKPKEQEKMLLQAFYSGLIVVIEEANTADLNERLINTLLMGTDLSGAPSPKKGFALIITQNPIQMGGREPYSQALQRRMLHVDFPDYRDDEYKSIIDKKYNLNINEAEYLIEIFIKHRDYALRQKYRPTPTTRELFNEAHRISLKNNKYINFDSSFFLAFDVDDHWKNLFPEKKMQGRMYGKLSTTEVITPEFDFEYIEYTNDYEIKTVKLPKHLFSVNEPQVKNRTWMINISAHGLVQVDSRYFSVQYFKNTKMYDFPYKIDKFVENIKEAIGENNTYNIGFYLWACGSFTVAFRMMEELQKNYFKNCFTVTYGGDNKTVFNKAGIDLKSERIIKKDYPDGTNHKFSKNPFEGVIDQQKWSNKDNKLAVFCGYEGDLQILPYSLFKDSFMSRSSNGFTLMKNTITPVGILKRIIRLMPNIKHSEYTKKYLNKFILWNDIIPIYNKIAINYVDKMFKMLIYHDPPRINQEQFLNQYVPRNLNYVGFSYNDLLKKVQTMYTPSFFWRDGNCLIEDDEIEKLQGIFSSSNPIKYLHDYLNEENFDTHTIKYGFKKLNELLKDWFIEVEYEHGNY</sequence>
<dbReference type="RefSeq" id="WP_133940742.1">
    <property type="nucleotide sequence ID" value="NZ_CP038241.1"/>
</dbReference>
<proteinExistence type="predicted"/>